<evidence type="ECO:0000313" key="12">
    <source>
        <dbReference type="Proteomes" id="UP000023435"/>
    </source>
</evidence>
<dbReference type="PANTHER" id="PTHR34047:SF7">
    <property type="entry name" value="RNA-DIRECTED DNA POLYMERASE"/>
    <property type="match status" value="1"/>
</dbReference>
<dbReference type="SUPFAM" id="SSF56672">
    <property type="entry name" value="DNA/RNA polymerases"/>
    <property type="match status" value="1"/>
</dbReference>
<evidence type="ECO:0000256" key="3">
    <source>
        <dbReference type="ARBA" id="ARBA00022695"/>
    </source>
</evidence>
<evidence type="ECO:0000259" key="10">
    <source>
        <dbReference type="PROSITE" id="PS50878"/>
    </source>
</evidence>
<keyword evidence="3 11" id="KW-0548">Nucleotidyltransferase</keyword>
<comment type="catalytic activity">
    <reaction evidence="9">
        <text>DNA(n) + a 2'-deoxyribonucleoside 5'-triphosphate = DNA(n+1) + diphosphate</text>
        <dbReference type="Rhea" id="RHEA:22508"/>
        <dbReference type="Rhea" id="RHEA-COMP:17339"/>
        <dbReference type="Rhea" id="RHEA-COMP:17340"/>
        <dbReference type="ChEBI" id="CHEBI:33019"/>
        <dbReference type="ChEBI" id="CHEBI:61560"/>
        <dbReference type="ChEBI" id="CHEBI:173112"/>
        <dbReference type="EC" id="2.7.7.49"/>
    </reaction>
</comment>
<dbReference type="Pfam" id="PF00078">
    <property type="entry name" value="RVT_1"/>
    <property type="match status" value="1"/>
</dbReference>
<dbReference type="Proteomes" id="UP000023435">
    <property type="component" value="Unassembled WGS sequence"/>
</dbReference>
<keyword evidence="4" id="KW-0479">Metal-binding</keyword>
<dbReference type="EC" id="2.7.7.49" evidence="1"/>
<sequence length="567" mass="63202">MSDLIALRACTTIAGVAKLLGFQAKTLAYIAWGAPSATKYSVFDIPKRSGGKRTIHAPAPQLKLAQGKLSNLLQACEKEIEDSLGVKHSVSHGFKRERSILTNAEVHRHQRYVLNLDLLDFFGTINFGRVRGFLINNRNFKLHPDVATLIAQLACHEDRLPQGSPASPVLSNLIGNILDIRLSKMARAHGCAYSRYADDITLSTSKPEFPTAIAHQVDAFKWQASEDLESAVGASGFKINHAKTRLLHHRSRQDVTGIVVNQHINLNSDYRRNVRAMVNKLCSTGSYQRDKTILAADNTTKVSVEGSYAQLQGMLGFMMQVERHRRSGGPLPSTLSATERLLHRFLFYTTFAGNDKPVILCEGKTDNIYISAAVKRLSASYPKLIEPESKNLLVKILPHTATQERIFNLTGGDNPLVNFIIAYRDNYRLIKAPKGANPVIVIFDNDNGSNAVIAAIKKHFKIEMPDDTQYIRAYANLYVLLTTKKGTGNHCIEHFFPSKTLKKTLSGKKLNLSNKKLKDDEYGKAWFAEKIVKPYYHDIDFTGFSGLLDPLSEIITHHANHKIDEKG</sequence>
<dbReference type="InterPro" id="IPR000123">
    <property type="entry name" value="Reverse_transcriptase_msDNA"/>
</dbReference>
<proteinExistence type="inferred from homology"/>
<accession>A0A125TZU1</accession>
<dbReference type="NCBIfam" id="NF038237">
    <property type="entry name" value="retron_Ec67_fus"/>
    <property type="match status" value="1"/>
</dbReference>
<evidence type="ECO:0000256" key="4">
    <source>
        <dbReference type="ARBA" id="ARBA00022723"/>
    </source>
</evidence>
<organism evidence="11 12">
    <name type="scientific">Lysobacter capsici AZ78</name>
    <dbReference type="NCBI Taxonomy" id="1444315"/>
    <lineage>
        <taxon>Bacteria</taxon>
        <taxon>Pseudomonadati</taxon>
        <taxon>Pseudomonadota</taxon>
        <taxon>Gammaproteobacteria</taxon>
        <taxon>Lysobacterales</taxon>
        <taxon>Lysobacteraceae</taxon>
        <taxon>Lysobacter</taxon>
    </lineage>
</organism>
<gene>
    <name evidence="11" type="ORF">AZ78_5308</name>
</gene>
<dbReference type="InterPro" id="IPR051083">
    <property type="entry name" value="GrpII_Intron_Splice-Mob/Def"/>
</dbReference>
<dbReference type="EMBL" id="JAJA02000003">
    <property type="protein sequence ID" value="KWS02175.1"/>
    <property type="molecule type" value="Genomic_DNA"/>
</dbReference>
<name>A0A125TZU1_9GAMM</name>
<comment type="similarity">
    <text evidence="8">Belongs to the bacterial reverse transcriptase family.</text>
</comment>
<dbReference type="InterPro" id="IPR053543">
    <property type="entry name" value="Bacterial_RT"/>
</dbReference>
<dbReference type="InterPro" id="IPR000477">
    <property type="entry name" value="RT_dom"/>
</dbReference>
<evidence type="ECO:0000256" key="6">
    <source>
        <dbReference type="ARBA" id="ARBA00022918"/>
    </source>
</evidence>
<dbReference type="OrthoDB" id="7055795at2"/>
<keyword evidence="5" id="KW-0460">Magnesium</keyword>
<keyword evidence="2 11" id="KW-0808">Transferase</keyword>
<comment type="caution">
    <text evidence="11">The sequence shown here is derived from an EMBL/GenBank/DDBJ whole genome shotgun (WGS) entry which is preliminary data.</text>
</comment>
<keyword evidence="6 11" id="KW-0695">RNA-directed DNA polymerase</keyword>
<dbReference type="GO" id="GO:0046872">
    <property type="term" value="F:metal ion binding"/>
    <property type="evidence" value="ECO:0007669"/>
    <property type="project" value="UniProtKB-KW"/>
</dbReference>
<dbReference type="CDD" id="cd03487">
    <property type="entry name" value="RT_Bac_retron_II"/>
    <property type="match status" value="1"/>
</dbReference>
<evidence type="ECO:0000313" key="11">
    <source>
        <dbReference type="EMBL" id="KWS02175.1"/>
    </source>
</evidence>
<dbReference type="GO" id="GO:0003964">
    <property type="term" value="F:RNA-directed DNA polymerase activity"/>
    <property type="evidence" value="ECO:0007669"/>
    <property type="project" value="UniProtKB-KW"/>
</dbReference>
<dbReference type="InterPro" id="IPR043502">
    <property type="entry name" value="DNA/RNA_pol_sf"/>
</dbReference>
<evidence type="ECO:0000256" key="2">
    <source>
        <dbReference type="ARBA" id="ARBA00022679"/>
    </source>
</evidence>
<evidence type="ECO:0000256" key="1">
    <source>
        <dbReference type="ARBA" id="ARBA00012493"/>
    </source>
</evidence>
<dbReference type="PANTHER" id="PTHR34047">
    <property type="entry name" value="NUCLEAR INTRON MATURASE 1, MITOCHONDRIAL-RELATED"/>
    <property type="match status" value="1"/>
</dbReference>
<dbReference type="GO" id="GO:0003723">
    <property type="term" value="F:RNA binding"/>
    <property type="evidence" value="ECO:0007669"/>
    <property type="project" value="InterPro"/>
</dbReference>
<protein>
    <recommendedName>
        <fullName evidence="1">RNA-directed DNA polymerase</fullName>
        <ecNumber evidence="1">2.7.7.49</ecNumber>
    </recommendedName>
</protein>
<dbReference type="GO" id="GO:0051607">
    <property type="term" value="P:defense response to virus"/>
    <property type="evidence" value="ECO:0007669"/>
    <property type="project" value="UniProtKB-KW"/>
</dbReference>
<keyword evidence="7" id="KW-0051">Antiviral defense</keyword>
<evidence type="ECO:0000256" key="7">
    <source>
        <dbReference type="ARBA" id="ARBA00023118"/>
    </source>
</evidence>
<dbReference type="AlphaFoldDB" id="A0A125TZU1"/>
<keyword evidence="12" id="KW-1185">Reference proteome</keyword>
<dbReference type="RefSeq" id="WP_036112111.1">
    <property type="nucleotide sequence ID" value="NZ_JAJA02000003.1"/>
</dbReference>
<evidence type="ECO:0000256" key="8">
    <source>
        <dbReference type="ARBA" id="ARBA00034120"/>
    </source>
</evidence>
<evidence type="ECO:0000256" key="9">
    <source>
        <dbReference type="ARBA" id="ARBA00048173"/>
    </source>
</evidence>
<dbReference type="PRINTS" id="PR00866">
    <property type="entry name" value="RNADNAPOLMS"/>
</dbReference>
<feature type="domain" description="Reverse transcriptase" evidence="10">
    <location>
        <begin position="26"/>
        <end position="260"/>
    </location>
</feature>
<evidence type="ECO:0000256" key="5">
    <source>
        <dbReference type="ARBA" id="ARBA00022842"/>
    </source>
</evidence>
<reference evidence="11 12" key="1">
    <citation type="journal article" date="2014" name="Genome Announc.">
        <title>Draft Genome Sequence of Lysobacter capsici AZ78, a Bacterium Antagonistic to Plant-Pathogenic Oomycetes.</title>
        <authorList>
            <person name="Puopolo G."/>
            <person name="Sonego P."/>
            <person name="Engelen K."/>
            <person name="Pertot I."/>
        </authorList>
    </citation>
    <scope>NUCLEOTIDE SEQUENCE [LARGE SCALE GENOMIC DNA]</scope>
    <source>
        <strain evidence="11 12">AZ78</strain>
    </source>
</reference>
<dbReference type="PROSITE" id="PS50878">
    <property type="entry name" value="RT_POL"/>
    <property type="match status" value="1"/>
</dbReference>